<evidence type="ECO:0000313" key="1">
    <source>
        <dbReference type="EMBL" id="GGI31131.1"/>
    </source>
</evidence>
<evidence type="ECO:0000313" key="2">
    <source>
        <dbReference type="Proteomes" id="UP000625079"/>
    </source>
</evidence>
<gene>
    <name evidence="1" type="ORF">GCM10010987_62890</name>
</gene>
<sequence length="61" mass="6740">MLGVHLVEPIPDEAIVVEVEPTGQGDLRTRRHHDLGFRAALGCDEVAGIDYRRGERAMADQ</sequence>
<dbReference type="AlphaFoldDB" id="A0AA87W971"/>
<proteinExistence type="predicted"/>
<dbReference type="Proteomes" id="UP000625079">
    <property type="component" value="Unassembled WGS sequence"/>
</dbReference>
<accession>A0AA87W971</accession>
<comment type="caution">
    <text evidence="1">The sequence shown here is derived from an EMBL/GenBank/DDBJ whole genome shotgun (WGS) entry which is preliminary data.</text>
</comment>
<protein>
    <submittedName>
        <fullName evidence="1">Uncharacterized protein</fullName>
    </submittedName>
</protein>
<name>A0AA87W971_9BRAD</name>
<reference evidence="1" key="2">
    <citation type="submission" date="2022-12" db="EMBL/GenBank/DDBJ databases">
        <authorList>
            <person name="Sun Q."/>
            <person name="Zhou Y."/>
        </authorList>
    </citation>
    <scope>NUCLEOTIDE SEQUENCE</scope>
    <source>
        <strain evidence="1">CGMCC 1.15034</strain>
    </source>
</reference>
<dbReference type="EMBL" id="BMHC01000020">
    <property type="protein sequence ID" value="GGI31131.1"/>
    <property type="molecule type" value="Genomic_DNA"/>
</dbReference>
<reference evidence="1" key="1">
    <citation type="journal article" date="2014" name="Int. J. Syst. Evol. Microbiol.">
        <title>Complete genome sequence of Corynebacterium casei LMG S-19264T (=DSM 44701T), isolated from a smear-ripened cheese.</title>
        <authorList>
            <consortium name="US DOE Joint Genome Institute (JGI-PGF)"/>
            <person name="Walter F."/>
            <person name="Albersmeier A."/>
            <person name="Kalinowski J."/>
            <person name="Ruckert C."/>
        </authorList>
    </citation>
    <scope>NUCLEOTIDE SEQUENCE</scope>
    <source>
        <strain evidence="1">CGMCC 1.15034</strain>
    </source>
</reference>
<organism evidence="1 2">
    <name type="scientific">Bradyrhizobium guangdongense</name>
    <dbReference type="NCBI Taxonomy" id="1325090"/>
    <lineage>
        <taxon>Bacteria</taxon>
        <taxon>Pseudomonadati</taxon>
        <taxon>Pseudomonadota</taxon>
        <taxon>Alphaproteobacteria</taxon>
        <taxon>Hyphomicrobiales</taxon>
        <taxon>Nitrobacteraceae</taxon>
        <taxon>Bradyrhizobium</taxon>
    </lineage>
</organism>